<name>A0AAP2G6B5_9RHOB</name>
<evidence type="ECO:0000256" key="1">
    <source>
        <dbReference type="SAM" id="Phobius"/>
    </source>
</evidence>
<dbReference type="InterPro" id="IPR048136">
    <property type="entry name" value="STM3941-like"/>
</dbReference>
<feature type="transmembrane region" description="Helical" evidence="1">
    <location>
        <begin position="12"/>
        <end position="34"/>
    </location>
</feature>
<dbReference type="RefSeq" id="WP_327792338.1">
    <property type="nucleotide sequence ID" value="NZ_JADQAZ010000001.1"/>
</dbReference>
<evidence type="ECO:0000313" key="3">
    <source>
        <dbReference type="Proteomes" id="UP001315686"/>
    </source>
</evidence>
<proteinExistence type="predicted"/>
<comment type="caution">
    <text evidence="2">The sequence shown here is derived from an EMBL/GenBank/DDBJ whole genome shotgun (WGS) entry which is preliminary data.</text>
</comment>
<dbReference type="AlphaFoldDB" id="A0AAP2G6B5"/>
<dbReference type="EMBL" id="JADQAZ010000001">
    <property type="protein sequence ID" value="MBT0956126.1"/>
    <property type="molecule type" value="Genomic_DNA"/>
</dbReference>
<keyword evidence="1" id="KW-0472">Membrane</keyword>
<keyword evidence="1" id="KW-1133">Transmembrane helix</keyword>
<evidence type="ECO:0008006" key="4">
    <source>
        <dbReference type="Google" id="ProtNLM"/>
    </source>
</evidence>
<reference evidence="2 3" key="1">
    <citation type="journal article" date="2021" name="Arch. Microbiol.">
        <title>Harenicola maris gen. nov., sp. nov. isolated from the Sea of Japan shallow sediments.</title>
        <authorList>
            <person name="Romanenko L.A."/>
            <person name="Kurilenko V.V."/>
            <person name="Chernysheva N.Y."/>
            <person name="Tekutyeva L.A."/>
            <person name="Velansky P.V."/>
            <person name="Svetashev V.I."/>
            <person name="Isaeva M.P."/>
        </authorList>
    </citation>
    <scope>NUCLEOTIDE SEQUENCE [LARGE SCALE GENOMIC DNA]</scope>
    <source>
        <strain evidence="2 3">KMM 3653</strain>
    </source>
</reference>
<dbReference type="NCBIfam" id="NF041635">
    <property type="entry name" value="STM3941_fam"/>
    <property type="match status" value="1"/>
</dbReference>
<protein>
    <recommendedName>
        <fullName evidence="4">PH domain-containing protein</fullName>
    </recommendedName>
</protein>
<dbReference type="Proteomes" id="UP001315686">
    <property type="component" value="Unassembled WGS sequence"/>
</dbReference>
<accession>A0AAP2G6B5</accession>
<keyword evidence="3" id="KW-1185">Reference proteome</keyword>
<organism evidence="2 3">
    <name type="scientific">Harenicola maris</name>
    <dbReference type="NCBI Taxonomy" id="2841044"/>
    <lineage>
        <taxon>Bacteria</taxon>
        <taxon>Pseudomonadati</taxon>
        <taxon>Pseudomonadota</taxon>
        <taxon>Alphaproteobacteria</taxon>
        <taxon>Rhodobacterales</taxon>
        <taxon>Paracoccaceae</taxon>
        <taxon>Harenicola</taxon>
    </lineage>
</organism>
<sequence>MMGDQRFFASRWMTGILALGALGFVVLSGVLIVVQPFTAVIAALGLGFFGLCLVIALWRLFDPRPVAEITGQGVKIWQYPLVPWAELTDVQVIRFQGQMMIVLSVADPETFIASLSAPRRALARANAALVPGQVFLAANVLRDEPQVITAAIRERWQQEA</sequence>
<feature type="transmembrane region" description="Helical" evidence="1">
    <location>
        <begin position="40"/>
        <end position="61"/>
    </location>
</feature>
<keyword evidence="1" id="KW-0812">Transmembrane</keyword>
<evidence type="ECO:0000313" key="2">
    <source>
        <dbReference type="EMBL" id="MBT0956126.1"/>
    </source>
</evidence>
<gene>
    <name evidence="2" type="ORF">IV417_01900</name>
</gene>